<dbReference type="CDD" id="cd04724">
    <property type="entry name" value="Tryptophan_synthase_alpha"/>
    <property type="match status" value="1"/>
</dbReference>
<comment type="similarity">
    <text evidence="9 10">Belongs to the TrpA family.</text>
</comment>
<dbReference type="HAMAP" id="MF_00131">
    <property type="entry name" value="Trp_synth_alpha"/>
    <property type="match status" value="1"/>
</dbReference>
<name>A0A1M7SES2_9BACT</name>
<dbReference type="FunFam" id="3.20.20.70:FF:000037">
    <property type="entry name" value="Tryptophan synthase alpha chain"/>
    <property type="match status" value="1"/>
</dbReference>
<evidence type="ECO:0000256" key="4">
    <source>
        <dbReference type="ARBA" id="ARBA00022605"/>
    </source>
</evidence>
<dbReference type="STRING" id="1121455.SAMN02745728_00852"/>
<evidence type="ECO:0000256" key="10">
    <source>
        <dbReference type="RuleBase" id="RU003662"/>
    </source>
</evidence>
<dbReference type="RefSeq" id="WP_072696539.1">
    <property type="nucleotide sequence ID" value="NZ_FRDI01000003.1"/>
</dbReference>
<sequence>MHKLQERIEKANAQKRLALIPFITAGYPKKENFLGLLKELDQNGADIIEIGVPFSDPVADGPVVEAASVLALENGVTLNWILQTLIENTYSFKAGLVLMGYYNPFLQYGLEKLAIDAKKAGIEGFIIPDLPFEEAENLRDILKKAGIALIALVGTNTSEDRMRMYAKNSEGYVYVVSVLGTTGERKTFNTKVEETLARAKKVFYEEQNIPITLGFGISKPEQIKELKNIPHGIIFGSALLKDIEKTGSTINFMKNWQ</sequence>
<dbReference type="EMBL" id="FRDI01000003">
    <property type="protein sequence ID" value="SHN56934.1"/>
    <property type="molecule type" value="Genomic_DNA"/>
</dbReference>
<gene>
    <name evidence="9" type="primary">trpA</name>
    <name evidence="11" type="ORF">SAMN02745728_00852</name>
</gene>
<dbReference type="AlphaFoldDB" id="A0A1M7SES2"/>
<evidence type="ECO:0000256" key="5">
    <source>
        <dbReference type="ARBA" id="ARBA00022822"/>
    </source>
</evidence>
<comment type="function">
    <text evidence="1 9">The alpha subunit is responsible for the aldol cleavage of indoleglycerol phosphate to indole and glyceraldehyde 3-phosphate.</text>
</comment>
<evidence type="ECO:0000256" key="9">
    <source>
        <dbReference type="HAMAP-Rule" id="MF_00131"/>
    </source>
</evidence>
<dbReference type="InterPro" id="IPR013785">
    <property type="entry name" value="Aldolase_TIM"/>
</dbReference>
<dbReference type="InterPro" id="IPR018204">
    <property type="entry name" value="Trp_synthase_alpha_AS"/>
</dbReference>
<comment type="subunit">
    <text evidence="3 9">Tetramer of two alpha and two beta chains.</text>
</comment>
<keyword evidence="6 9" id="KW-0057">Aromatic amino acid biosynthesis</keyword>
<keyword evidence="7 9" id="KW-0456">Lyase</keyword>
<dbReference type="GO" id="GO:0004834">
    <property type="term" value="F:tryptophan synthase activity"/>
    <property type="evidence" value="ECO:0007669"/>
    <property type="project" value="UniProtKB-UniRule"/>
</dbReference>
<evidence type="ECO:0000256" key="3">
    <source>
        <dbReference type="ARBA" id="ARBA00011270"/>
    </source>
</evidence>
<dbReference type="SUPFAM" id="SSF51366">
    <property type="entry name" value="Ribulose-phoshate binding barrel"/>
    <property type="match status" value="1"/>
</dbReference>
<dbReference type="InterPro" id="IPR002028">
    <property type="entry name" value="Trp_synthase_suA"/>
</dbReference>
<organism evidence="11 12">
    <name type="scientific">Desulfovibrio litoralis DSM 11393</name>
    <dbReference type="NCBI Taxonomy" id="1121455"/>
    <lineage>
        <taxon>Bacteria</taxon>
        <taxon>Pseudomonadati</taxon>
        <taxon>Thermodesulfobacteriota</taxon>
        <taxon>Desulfovibrionia</taxon>
        <taxon>Desulfovibrionales</taxon>
        <taxon>Desulfovibrionaceae</taxon>
        <taxon>Desulfovibrio</taxon>
    </lineage>
</organism>
<dbReference type="Pfam" id="PF00290">
    <property type="entry name" value="Trp_syntA"/>
    <property type="match status" value="1"/>
</dbReference>
<evidence type="ECO:0000256" key="6">
    <source>
        <dbReference type="ARBA" id="ARBA00023141"/>
    </source>
</evidence>
<dbReference type="NCBIfam" id="TIGR00262">
    <property type="entry name" value="trpA"/>
    <property type="match status" value="1"/>
</dbReference>
<evidence type="ECO:0000256" key="2">
    <source>
        <dbReference type="ARBA" id="ARBA00004733"/>
    </source>
</evidence>
<keyword evidence="12" id="KW-1185">Reference proteome</keyword>
<evidence type="ECO:0000256" key="7">
    <source>
        <dbReference type="ARBA" id="ARBA00023239"/>
    </source>
</evidence>
<dbReference type="GO" id="GO:0005829">
    <property type="term" value="C:cytosol"/>
    <property type="evidence" value="ECO:0007669"/>
    <property type="project" value="TreeGrafter"/>
</dbReference>
<dbReference type="OrthoDB" id="9804578at2"/>
<dbReference type="UniPathway" id="UPA00035">
    <property type="reaction ID" value="UER00044"/>
</dbReference>
<accession>A0A1M7SES2</accession>
<evidence type="ECO:0000256" key="1">
    <source>
        <dbReference type="ARBA" id="ARBA00003365"/>
    </source>
</evidence>
<evidence type="ECO:0000313" key="12">
    <source>
        <dbReference type="Proteomes" id="UP000186469"/>
    </source>
</evidence>
<dbReference type="PANTHER" id="PTHR43406:SF1">
    <property type="entry name" value="TRYPTOPHAN SYNTHASE ALPHA CHAIN, CHLOROPLASTIC"/>
    <property type="match status" value="1"/>
</dbReference>
<comment type="catalytic activity">
    <reaction evidence="8 9">
        <text>(1S,2R)-1-C-(indol-3-yl)glycerol 3-phosphate + L-serine = D-glyceraldehyde 3-phosphate + L-tryptophan + H2O</text>
        <dbReference type="Rhea" id="RHEA:10532"/>
        <dbReference type="ChEBI" id="CHEBI:15377"/>
        <dbReference type="ChEBI" id="CHEBI:33384"/>
        <dbReference type="ChEBI" id="CHEBI:57912"/>
        <dbReference type="ChEBI" id="CHEBI:58866"/>
        <dbReference type="ChEBI" id="CHEBI:59776"/>
        <dbReference type="EC" id="4.2.1.20"/>
    </reaction>
</comment>
<keyword evidence="4 9" id="KW-0028">Amino-acid biosynthesis</keyword>
<reference evidence="11 12" key="1">
    <citation type="submission" date="2016-12" db="EMBL/GenBank/DDBJ databases">
        <authorList>
            <person name="Song W.-J."/>
            <person name="Kurnit D.M."/>
        </authorList>
    </citation>
    <scope>NUCLEOTIDE SEQUENCE [LARGE SCALE GENOMIC DNA]</scope>
    <source>
        <strain evidence="11 12">DSM 11393</strain>
    </source>
</reference>
<keyword evidence="5 9" id="KW-0822">Tryptophan biosynthesis</keyword>
<feature type="active site" description="Proton acceptor" evidence="9">
    <location>
        <position position="60"/>
    </location>
</feature>
<dbReference type="Proteomes" id="UP000186469">
    <property type="component" value="Unassembled WGS sequence"/>
</dbReference>
<dbReference type="Gene3D" id="3.20.20.70">
    <property type="entry name" value="Aldolase class I"/>
    <property type="match status" value="1"/>
</dbReference>
<evidence type="ECO:0000256" key="8">
    <source>
        <dbReference type="ARBA" id="ARBA00049047"/>
    </source>
</evidence>
<protein>
    <recommendedName>
        <fullName evidence="9">Tryptophan synthase alpha chain</fullName>
        <ecNumber evidence="9">4.2.1.20</ecNumber>
    </recommendedName>
</protein>
<evidence type="ECO:0000313" key="11">
    <source>
        <dbReference type="EMBL" id="SHN56934.1"/>
    </source>
</evidence>
<dbReference type="InterPro" id="IPR011060">
    <property type="entry name" value="RibuloseP-bd_barrel"/>
</dbReference>
<comment type="pathway">
    <text evidence="2 9">Amino-acid biosynthesis; L-tryptophan biosynthesis; L-tryptophan from chorismate: step 5/5.</text>
</comment>
<dbReference type="PANTHER" id="PTHR43406">
    <property type="entry name" value="TRYPTOPHAN SYNTHASE, ALPHA CHAIN"/>
    <property type="match status" value="1"/>
</dbReference>
<dbReference type="EC" id="4.2.1.20" evidence="9"/>
<proteinExistence type="inferred from homology"/>
<dbReference type="PROSITE" id="PS00167">
    <property type="entry name" value="TRP_SYNTHASE_ALPHA"/>
    <property type="match status" value="1"/>
</dbReference>
<feature type="active site" description="Proton acceptor" evidence="9">
    <location>
        <position position="49"/>
    </location>
</feature>